<sequence>MFNEMVRKLRLLSAEPVPFDPSTLDDAVATSTEWSPLNGGGASFRTHRLVMQKPNRMKFRATWGYIAFCMTFMIISLALILVVLVAPEIPSWVRVILIVVGVVAIGGMGLHLYFQLSPNVFDVNRGVYSTGRFQGQDIHLDEIYALQLISERCSGSDSSFYSYELNLVLGDGRRINVIDHGDLTQLRADARMISQRIDKPVWDATG</sequence>
<dbReference type="Proteomes" id="UP001155241">
    <property type="component" value="Unassembled WGS sequence"/>
</dbReference>
<keyword evidence="3" id="KW-1185">Reference proteome</keyword>
<accession>A0A9X2JEP8</accession>
<keyword evidence="1" id="KW-1133">Transmembrane helix</keyword>
<reference evidence="2" key="1">
    <citation type="submission" date="2022-06" db="EMBL/GenBank/DDBJ databases">
        <title>Aeoliella straminimaris, a novel planctomycete from sediments.</title>
        <authorList>
            <person name="Vitorino I.R."/>
            <person name="Lage O.M."/>
        </authorList>
    </citation>
    <scope>NUCLEOTIDE SEQUENCE</scope>
    <source>
        <strain evidence="2">ICT_H6.2</strain>
    </source>
</reference>
<gene>
    <name evidence="2" type="ORF">NG895_03150</name>
</gene>
<comment type="caution">
    <text evidence="2">The sequence shown here is derived from an EMBL/GenBank/DDBJ whole genome shotgun (WGS) entry which is preliminary data.</text>
</comment>
<dbReference type="AlphaFoldDB" id="A0A9X2JEP8"/>
<dbReference type="EMBL" id="JAMXLR010000014">
    <property type="protein sequence ID" value="MCO6042896.1"/>
    <property type="molecule type" value="Genomic_DNA"/>
</dbReference>
<feature type="transmembrane region" description="Helical" evidence="1">
    <location>
        <begin position="63"/>
        <end position="86"/>
    </location>
</feature>
<feature type="transmembrane region" description="Helical" evidence="1">
    <location>
        <begin position="92"/>
        <end position="114"/>
    </location>
</feature>
<evidence type="ECO:0000256" key="1">
    <source>
        <dbReference type="SAM" id="Phobius"/>
    </source>
</evidence>
<evidence type="ECO:0000313" key="2">
    <source>
        <dbReference type="EMBL" id="MCO6042896.1"/>
    </source>
</evidence>
<dbReference type="RefSeq" id="WP_252850995.1">
    <property type="nucleotide sequence ID" value="NZ_JAMXLR010000014.1"/>
</dbReference>
<keyword evidence="1" id="KW-0472">Membrane</keyword>
<evidence type="ECO:0000313" key="3">
    <source>
        <dbReference type="Proteomes" id="UP001155241"/>
    </source>
</evidence>
<organism evidence="2 3">
    <name type="scientific">Aeoliella straminimaris</name>
    <dbReference type="NCBI Taxonomy" id="2954799"/>
    <lineage>
        <taxon>Bacteria</taxon>
        <taxon>Pseudomonadati</taxon>
        <taxon>Planctomycetota</taxon>
        <taxon>Planctomycetia</taxon>
        <taxon>Pirellulales</taxon>
        <taxon>Lacipirellulaceae</taxon>
        <taxon>Aeoliella</taxon>
    </lineage>
</organism>
<name>A0A9X2JEP8_9BACT</name>
<keyword evidence="1" id="KW-0812">Transmembrane</keyword>
<proteinExistence type="predicted"/>
<protein>
    <submittedName>
        <fullName evidence="2">Uncharacterized protein</fullName>
    </submittedName>
</protein>